<dbReference type="InterPro" id="IPR050921">
    <property type="entry name" value="T4SS_GSP_E_ATPase"/>
</dbReference>
<dbReference type="GO" id="GO:0016887">
    <property type="term" value="F:ATP hydrolysis activity"/>
    <property type="evidence" value="ECO:0007669"/>
    <property type="project" value="InterPro"/>
</dbReference>
<dbReference type="Gene3D" id="3.40.50.300">
    <property type="entry name" value="P-loop containing nucleotide triphosphate hydrolases"/>
    <property type="match status" value="1"/>
</dbReference>
<dbReference type="Gene3D" id="3.30.450.90">
    <property type="match status" value="1"/>
</dbReference>
<dbReference type="CDD" id="cd01130">
    <property type="entry name" value="VirB11-like_ATPase"/>
    <property type="match status" value="1"/>
</dbReference>
<keyword evidence="4" id="KW-0614">Plasmid</keyword>
<reference evidence="3" key="2">
    <citation type="submission" date="2020-01" db="EMBL/GenBank/DDBJ databases">
        <title>Bacteria Cultured from War Wounds Associated with the Conflict in Eastern Ukraine.</title>
        <authorList>
            <person name="Snesrud E."/>
            <person name="Galac M.R."/>
            <person name="Mc Gann P."/>
            <person name="Valentine K."/>
            <person name="Viacheslav K."/>
        </authorList>
    </citation>
    <scope>NUCLEOTIDE SEQUENCE</scope>
    <source>
        <strain evidence="3">VNMU148</strain>
    </source>
</reference>
<gene>
    <name evidence="3" type="ORF">GUL26_36235</name>
    <name evidence="4" type="ORF">TUEID40_06515</name>
</gene>
<dbReference type="Proteomes" id="UP000644192">
    <property type="component" value="Unassembled WGS sequence"/>
</dbReference>
<comment type="similarity">
    <text evidence="1">Belongs to the GSP E family.</text>
</comment>
<reference evidence="4" key="1">
    <citation type="submission" date="2019-09" db="EMBL/GenBank/DDBJ databases">
        <authorList>
            <person name="Gross C."/>
            <person name="Bohn E."/>
        </authorList>
    </citation>
    <scope>NUCLEOTIDE SEQUENCE</scope>
    <source>
        <strain evidence="4">ID40</strain>
        <plasmid evidence="4">1</plasmid>
    </source>
</reference>
<evidence type="ECO:0000313" key="3">
    <source>
        <dbReference type="EMBL" id="MZZ17705.1"/>
    </source>
</evidence>
<dbReference type="PANTHER" id="PTHR30486">
    <property type="entry name" value="TWITCHING MOTILITY PROTEIN PILT"/>
    <property type="match status" value="1"/>
</dbReference>
<proteinExistence type="inferred from homology"/>
<dbReference type="InterPro" id="IPR027417">
    <property type="entry name" value="P-loop_NTPase"/>
</dbReference>
<name>A0A5E5RBL8_PSEAI</name>
<evidence type="ECO:0000256" key="1">
    <source>
        <dbReference type="ARBA" id="ARBA00006611"/>
    </source>
</evidence>
<organism evidence="4">
    <name type="scientific">Pseudomonas aeruginosa</name>
    <dbReference type="NCBI Taxonomy" id="287"/>
    <lineage>
        <taxon>Bacteria</taxon>
        <taxon>Pseudomonadati</taxon>
        <taxon>Pseudomonadota</taxon>
        <taxon>Gammaproteobacteria</taxon>
        <taxon>Pseudomonadales</taxon>
        <taxon>Pseudomonadaceae</taxon>
        <taxon>Pseudomonas</taxon>
    </lineage>
</organism>
<dbReference type="PANTHER" id="PTHR30486:SF6">
    <property type="entry name" value="TYPE IV PILUS RETRACTATION ATPASE PILT"/>
    <property type="match status" value="1"/>
</dbReference>
<sequence>MSLTETVFGPVPSDPKSLRSWESVILYAKPFLKYYSDPEVTEIMINGWDSIFIEKNSRMIRVEEKFASESDLQRFITQCANALNLVDPHKDPETNARLPDASRICATMPAITPFGATVTLRKAPTRLLTLEDLVSYGAMSAEMADFIGEQVSKRVNFLCSGNTGSGKTTLLRAVSKFLDPSTRIITAEDTMELHLRTTLPNCISMEASKQSDGVPKELSDLIRISLRQRPDSLWVGELRDAKAVNAWVTAMNTGLDGCASTIHSNGPADSIHRCQYLMASAGVMDYDLVGKILMGDLHMLIHASRNHRLYGRKITHVCLIQNGKIVPVFEYNIEKGEHIYLKPSC</sequence>
<dbReference type="InterPro" id="IPR001482">
    <property type="entry name" value="T2SS/T4SS_dom"/>
</dbReference>
<evidence type="ECO:0000313" key="4">
    <source>
        <dbReference type="EMBL" id="VVH85292.1"/>
    </source>
</evidence>
<accession>A0A5E5RBL8</accession>
<feature type="domain" description="Bacterial type II secretion system protein E" evidence="2">
    <location>
        <begin position="35"/>
        <end position="281"/>
    </location>
</feature>
<dbReference type="EMBL" id="WXZT01000058">
    <property type="protein sequence ID" value="MZZ17705.1"/>
    <property type="molecule type" value="Genomic_DNA"/>
</dbReference>
<evidence type="ECO:0000259" key="2">
    <source>
        <dbReference type="Pfam" id="PF00437"/>
    </source>
</evidence>
<dbReference type="EMBL" id="LR700249">
    <property type="protein sequence ID" value="VVH85292.1"/>
    <property type="molecule type" value="Genomic_DNA"/>
</dbReference>
<dbReference type="Pfam" id="PF00437">
    <property type="entry name" value="T2SSE"/>
    <property type="match status" value="1"/>
</dbReference>
<protein>
    <submittedName>
        <fullName evidence="4">Conjugal transfer protein/MT3759</fullName>
    </submittedName>
    <submittedName>
        <fullName evidence="3">CpaF family protein</fullName>
    </submittedName>
</protein>
<dbReference type="SUPFAM" id="SSF52540">
    <property type="entry name" value="P-loop containing nucleoside triphosphate hydrolases"/>
    <property type="match status" value="1"/>
</dbReference>
<dbReference type="AlphaFoldDB" id="A0A5E5RBL8"/>
<dbReference type="RefSeq" id="WP_044069758.1">
    <property type="nucleotide sequence ID" value="NZ_CP027175.1"/>
</dbReference>
<geneLocation type="plasmid" evidence="4">
    <name>1</name>
</geneLocation>